<dbReference type="SUPFAM" id="SSF56112">
    <property type="entry name" value="Protein kinase-like (PK-like)"/>
    <property type="match status" value="1"/>
</dbReference>
<dbReference type="GO" id="GO:0004674">
    <property type="term" value="F:protein serine/threonine kinase activity"/>
    <property type="evidence" value="ECO:0007669"/>
    <property type="project" value="TreeGrafter"/>
</dbReference>
<feature type="non-terminal residue" evidence="5">
    <location>
        <position position="520"/>
    </location>
</feature>
<feature type="domain" description="DRBM" evidence="4">
    <location>
        <begin position="456"/>
        <end position="520"/>
    </location>
</feature>
<dbReference type="GO" id="GO:0003723">
    <property type="term" value="F:RNA binding"/>
    <property type="evidence" value="ECO:0007669"/>
    <property type="project" value="UniProtKB-UniRule"/>
</dbReference>
<feature type="region of interest" description="Disordered" evidence="2">
    <location>
        <begin position="422"/>
        <end position="442"/>
    </location>
</feature>
<dbReference type="Gene3D" id="3.30.160.20">
    <property type="match status" value="1"/>
</dbReference>
<gene>
    <name evidence="5" type="ORF">BD410DRAFT_829726</name>
</gene>
<keyword evidence="5" id="KW-0808">Transferase</keyword>
<evidence type="ECO:0000259" key="3">
    <source>
        <dbReference type="PROSITE" id="PS50011"/>
    </source>
</evidence>
<protein>
    <submittedName>
        <fullName evidence="5">Kinase-like protein</fullName>
    </submittedName>
</protein>
<dbReference type="InterPro" id="IPR000719">
    <property type="entry name" value="Prot_kinase_dom"/>
</dbReference>
<dbReference type="SUPFAM" id="SSF54768">
    <property type="entry name" value="dsRNA-binding domain-like"/>
    <property type="match status" value="1"/>
</dbReference>
<evidence type="ECO:0000256" key="1">
    <source>
        <dbReference type="PROSITE-ProRule" id="PRU00266"/>
    </source>
</evidence>
<feature type="region of interest" description="Disordered" evidence="2">
    <location>
        <begin position="359"/>
        <end position="396"/>
    </location>
</feature>
<evidence type="ECO:0000259" key="4">
    <source>
        <dbReference type="PROSITE" id="PS50137"/>
    </source>
</evidence>
<dbReference type="InterPro" id="IPR014720">
    <property type="entry name" value="dsRBD_dom"/>
</dbReference>
<feature type="domain" description="Protein kinase" evidence="3">
    <location>
        <begin position="23"/>
        <end position="360"/>
    </location>
</feature>
<keyword evidence="6" id="KW-1185">Reference proteome</keyword>
<evidence type="ECO:0000256" key="2">
    <source>
        <dbReference type="SAM" id="MobiDB-lite"/>
    </source>
</evidence>
<sequence>MAFTEDQLRKELSELDITSRVKKIGEFSNAFGGYSDVWKCNYGPDLVAVKVIRLNDRDKARSLKKIGQEIQNWWRLHDHPNVLSLLGVCFWGPLPSPVSAWMQNGTVDVYVNANPEIDICFALCGIAEGLRYLHEQNIVHGDVKAVLTSGCQGLSGPIRTLQTVRSQLCPPETKSDFLYRRRWSHLGAATVRKFFSSILEVLRGSGISRKTDVSDGGNPQLADFGLSRNLIAMIDESTAVNITGSWRWMAVEFFGFDARRQFAPRQRKPSKSSDVWSFGMTVLELWSGSPPFVDIVGEGDILMALCDKKRPPFPEPPRRATLRFRDHAWLHNLCDRCWALEPTERPTMEEIAAELRHRVEPVTQTQNRQNNTLESCNSSESSDHSGEARTPTSAQSNLSMAIPDAQGENSAQNESQFVNISSPVDVNNDRIPPSPTSSEHSVTSMMADIDILGDEPFKSRLDTYAKRHRLVNCFTWKTMRSGPDHVPRWDVHCLFNGDIYGSGSALTKQQAAEAAAKEAY</sequence>
<dbReference type="Proteomes" id="UP000294933">
    <property type="component" value="Unassembled WGS sequence"/>
</dbReference>
<accession>A0A4Y7Q0V5</accession>
<dbReference type="OrthoDB" id="346907at2759"/>
<dbReference type="PROSITE" id="PS50137">
    <property type="entry name" value="DS_RBD"/>
    <property type="match status" value="1"/>
</dbReference>
<dbReference type="STRING" id="50990.A0A4Y7Q0V5"/>
<dbReference type="VEuPathDB" id="FungiDB:BD410DRAFT_829726"/>
<evidence type="ECO:0000313" key="5">
    <source>
        <dbReference type="EMBL" id="TDL20489.1"/>
    </source>
</evidence>
<reference evidence="5 6" key="1">
    <citation type="submission" date="2018-06" db="EMBL/GenBank/DDBJ databases">
        <title>A transcriptomic atlas of mushroom development highlights an independent origin of complex multicellularity.</title>
        <authorList>
            <consortium name="DOE Joint Genome Institute"/>
            <person name="Krizsan K."/>
            <person name="Almasi E."/>
            <person name="Merenyi Z."/>
            <person name="Sahu N."/>
            <person name="Viragh M."/>
            <person name="Koszo T."/>
            <person name="Mondo S."/>
            <person name="Kiss B."/>
            <person name="Balint B."/>
            <person name="Kues U."/>
            <person name="Barry K."/>
            <person name="Hegedus J.C."/>
            <person name="Henrissat B."/>
            <person name="Johnson J."/>
            <person name="Lipzen A."/>
            <person name="Ohm R."/>
            <person name="Nagy I."/>
            <person name="Pangilinan J."/>
            <person name="Yan J."/>
            <person name="Xiong Y."/>
            <person name="Grigoriev I.V."/>
            <person name="Hibbett D.S."/>
            <person name="Nagy L.G."/>
        </authorList>
    </citation>
    <scope>NUCLEOTIDE SEQUENCE [LARGE SCALE GENOMIC DNA]</scope>
    <source>
        <strain evidence="5 6">SZMC22713</strain>
    </source>
</reference>
<dbReference type="PROSITE" id="PS50011">
    <property type="entry name" value="PROTEIN_KINASE_DOM"/>
    <property type="match status" value="1"/>
</dbReference>
<organism evidence="5 6">
    <name type="scientific">Rickenella mellea</name>
    <dbReference type="NCBI Taxonomy" id="50990"/>
    <lineage>
        <taxon>Eukaryota</taxon>
        <taxon>Fungi</taxon>
        <taxon>Dikarya</taxon>
        <taxon>Basidiomycota</taxon>
        <taxon>Agaricomycotina</taxon>
        <taxon>Agaricomycetes</taxon>
        <taxon>Hymenochaetales</taxon>
        <taxon>Rickenellaceae</taxon>
        <taxon>Rickenella</taxon>
    </lineage>
</organism>
<proteinExistence type="predicted"/>
<keyword evidence="1" id="KW-0694">RNA-binding</keyword>
<dbReference type="EMBL" id="ML170188">
    <property type="protein sequence ID" value="TDL20489.1"/>
    <property type="molecule type" value="Genomic_DNA"/>
</dbReference>
<dbReference type="InterPro" id="IPR001245">
    <property type="entry name" value="Ser-Thr/Tyr_kinase_cat_dom"/>
</dbReference>
<dbReference type="Gene3D" id="1.10.510.10">
    <property type="entry name" value="Transferase(Phosphotransferase) domain 1"/>
    <property type="match status" value="2"/>
</dbReference>
<keyword evidence="5" id="KW-0418">Kinase</keyword>
<dbReference type="AlphaFoldDB" id="A0A4Y7Q0V5"/>
<dbReference type="InterPro" id="IPR051681">
    <property type="entry name" value="Ser/Thr_Kinases-Pseudokinases"/>
</dbReference>
<dbReference type="GO" id="GO:0005524">
    <property type="term" value="F:ATP binding"/>
    <property type="evidence" value="ECO:0007669"/>
    <property type="project" value="InterPro"/>
</dbReference>
<name>A0A4Y7Q0V5_9AGAM</name>
<dbReference type="PANTHER" id="PTHR44329">
    <property type="entry name" value="SERINE/THREONINE-PROTEIN KINASE TNNI3K-RELATED"/>
    <property type="match status" value="1"/>
</dbReference>
<evidence type="ECO:0000313" key="6">
    <source>
        <dbReference type="Proteomes" id="UP000294933"/>
    </source>
</evidence>
<feature type="compositionally biased region" description="Low complexity" evidence="2">
    <location>
        <begin position="370"/>
        <end position="380"/>
    </location>
</feature>
<dbReference type="Pfam" id="PF00035">
    <property type="entry name" value="dsrm"/>
    <property type="match status" value="1"/>
</dbReference>
<dbReference type="InterPro" id="IPR011009">
    <property type="entry name" value="Kinase-like_dom_sf"/>
</dbReference>
<dbReference type="Pfam" id="PF07714">
    <property type="entry name" value="PK_Tyr_Ser-Thr"/>
    <property type="match status" value="2"/>
</dbReference>